<organism evidence="4 5">
    <name type="scientific">Methylomonas koyamae</name>
    <dbReference type="NCBI Taxonomy" id="702114"/>
    <lineage>
        <taxon>Bacteria</taxon>
        <taxon>Pseudomonadati</taxon>
        <taxon>Pseudomonadota</taxon>
        <taxon>Gammaproteobacteria</taxon>
        <taxon>Methylococcales</taxon>
        <taxon>Methylococcaceae</taxon>
        <taxon>Methylomonas</taxon>
    </lineage>
</organism>
<sequence length="282" mass="31464">MIELGKVNALTVLSRRDNQYYLDGGELGEIALADTQPLADLPAGTKVEAFVYIDGKGQTVATLQMPLAQAGEVAWLKCVSLSHAGAFLDWGLPKDLLLPFSEQKGKVSEGRFYLVRLFLDEDNRIAASMVLDDFIQDQAFYYKEGQAVQLIIAEHTELGFKAVVDNQYWGVLYKNEVFQSLKKGQKLTGYIKKIRPDHKLDLILSQEKYGQKVDATSAKILDILTRRGGYIALTDKSDPGLIYDTFAVSKKVFKQAIGGLYKQRRIAIEQDGIRLLEHASAK</sequence>
<dbReference type="OrthoDB" id="9801597at2"/>
<dbReference type="InterPro" id="IPR040764">
    <property type="entry name" value="CvfB_WH"/>
</dbReference>
<dbReference type="InterPro" id="IPR036388">
    <property type="entry name" value="WH-like_DNA-bd_sf"/>
</dbReference>
<comment type="caution">
    <text evidence="4">The sequence shown here is derived from an EMBL/GenBank/DDBJ whole genome shotgun (WGS) entry which is preliminary data.</text>
</comment>
<dbReference type="InterPro" id="IPR012340">
    <property type="entry name" value="NA-bd_OB-fold"/>
</dbReference>
<evidence type="ECO:0000256" key="1">
    <source>
        <dbReference type="PIRNR" id="PIRNR012524"/>
    </source>
</evidence>
<reference evidence="4 5" key="1">
    <citation type="submission" date="2016-03" db="EMBL/GenBank/DDBJ databases">
        <authorList>
            <person name="Ploux O."/>
        </authorList>
    </citation>
    <scope>NUCLEOTIDE SEQUENCE [LARGE SCALE GENOMIC DNA]</scope>
    <source>
        <strain evidence="4 5">R-45378</strain>
    </source>
</reference>
<dbReference type="InterPro" id="IPR014464">
    <property type="entry name" value="CvfB_fam"/>
</dbReference>
<dbReference type="PANTHER" id="PTHR37296:SF1">
    <property type="entry name" value="CONSERVED VIRULENCE FACTOR B"/>
    <property type="match status" value="1"/>
</dbReference>
<dbReference type="Gene3D" id="2.40.50.140">
    <property type="entry name" value="Nucleic acid-binding proteins"/>
    <property type="match status" value="1"/>
</dbReference>
<dbReference type="PANTHER" id="PTHR37296">
    <property type="entry name" value="CONSERVED VIRULENCE FACTOR B"/>
    <property type="match status" value="1"/>
</dbReference>
<name>A0A177MYS0_9GAMM</name>
<dbReference type="InterPro" id="IPR039566">
    <property type="entry name" value="CvfB_S1_st"/>
</dbReference>
<feature type="domain" description="Conserved virulence factor B-like winged helix" evidence="3">
    <location>
        <begin position="218"/>
        <end position="275"/>
    </location>
</feature>
<dbReference type="PIRSF" id="PIRSF012524">
    <property type="entry name" value="YitL_S1"/>
    <property type="match status" value="1"/>
</dbReference>
<dbReference type="Pfam" id="PF13509">
    <property type="entry name" value="S1_2"/>
    <property type="match status" value="1"/>
</dbReference>
<evidence type="ECO:0000259" key="3">
    <source>
        <dbReference type="Pfam" id="PF17783"/>
    </source>
</evidence>
<feature type="domain" description="Conserved virulence factor B first S1" evidence="2">
    <location>
        <begin position="4"/>
        <end position="64"/>
    </location>
</feature>
<evidence type="ECO:0000313" key="4">
    <source>
        <dbReference type="EMBL" id="OAI10120.1"/>
    </source>
</evidence>
<dbReference type="AlphaFoldDB" id="A0A177MYS0"/>
<gene>
    <name evidence="4" type="ORF">A1507_22060</name>
</gene>
<evidence type="ECO:0000313" key="5">
    <source>
        <dbReference type="Proteomes" id="UP000077857"/>
    </source>
</evidence>
<dbReference type="Pfam" id="PF17783">
    <property type="entry name" value="WHD_CvfB"/>
    <property type="match status" value="1"/>
</dbReference>
<dbReference type="Gene3D" id="1.10.10.10">
    <property type="entry name" value="Winged helix-like DNA-binding domain superfamily/Winged helix DNA-binding domain"/>
    <property type="match status" value="1"/>
</dbReference>
<protein>
    <submittedName>
        <fullName evidence="4">GntR family transcriptional regulator</fullName>
    </submittedName>
</protein>
<comment type="similarity">
    <text evidence="1">Belongs to the CvfB family.</text>
</comment>
<proteinExistence type="inferred from homology"/>
<dbReference type="EMBL" id="LUUJ01000140">
    <property type="protein sequence ID" value="OAI10120.1"/>
    <property type="molecule type" value="Genomic_DNA"/>
</dbReference>
<dbReference type="Proteomes" id="UP000077857">
    <property type="component" value="Unassembled WGS sequence"/>
</dbReference>
<dbReference type="RefSeq" id="WP_064042760.1">
    <property type="nucleotide sequence ID" value="NZ_LUUJ01000140.1"/>
</dbReference>
<evidence type="ECO:0000259" key="2">
    <source>
        <dbReference type="Pfam" id="PF13509"/>
    </source>
</evidence>
<accession>A0A177MYS0</accession>